<gene>
    <name evidence="6" type="ORF">SAMN04489812_5568</name>
</gene>
<evidence type="ECO:0000256" key="1">
    <source>
        <dbReference type="ARBA" id="ARBA00022491"/>
    </source>
</evidence>
<dbReference type="InterPro" id="IPR010982">
    <property type="entry name" value="Lambda_DNA-bd_dom_sf"/>
</dbReference>
<dbReference type="SUPFAM" id="SSF53822">
    <property type="entry name" value="Periplasmic binding protein-like I"/>
    <property type="match status" value="1"/>
</dbReference>
<proteinExistence type="predicted"/>
<keyword evidence="3" id="KW-0238">DNA-binding</keyword>
<keyword evidence="2" id="KW-0805">Transcription regulation</keyword>
<keyword evidence="4" id="KW-0804">Transcription</keyword>
<dbReference type="Gene3D" id="1.10.260.40">
    <property type="entry name" value="lambda repressor-like DNA-binding domains"/>
    <property type="match status" value="1"/>
</dbReference>
<reference evidence="6 7" key="1">
    <citation type="submission" date="2016-10" db="EMBL/GenBank/DDBJ databases">
        <authorList>
            <person name="de Groot N.N."/>
        </authorList>
    </citation>
    <scope>NUCLEOTIDE SEQUENCE [LARGE SCALE GENOMIC DNA]</scope>
    <source>
        <strain evidence="6 7">DSM 21800</strain>
    </source>
</reference>
<evidence type="ECO:0000259" key="5">
    <source>
        <dbReference type="PROSITE" id="PS50932"/>
    </source>
</evidence>
<dbReference type="AlphaFoldDB" id="A0A1H1ZZN0"/>
<evidence type="ECO:0000256" key="3">
    <source>
        <dbReference type="ARBA" id="ARBA00023125"/>
    </source>
</evidence>
<organism evidence="6 7">
    <name type="scientific">Microlunatus soli</name>
    <dbReference type="NCBI Taxonomy" id="630515"/>
    <lineage>
        <taxon>Bacteria</taxon>
        <taxon>Bacillati</taxon>
        <taxon>Actinomycetota</taxon>
        <taxon>Actinomycetes</taxon>
        <taxon>Propionibacteriales</taxon>
        <taxon>Propionibacteriaceae</taxon>
        <taxon>Microlunatus</taxon>
    </lineage>
</organism>
<sequence length="337" mass="36997">MESDSSGDRTDRPTLQTIAGAAGVSTSLVSLALNGKSGVSAARRDEIRQLAEDLGYQPDPVARELRTGSVSMIGLLVRNVSNPFFNDLLAGMQQAAFEQGVTIVAMDSEYSEDRERRHIRHLAARRVDRLAIAPIGRAASLEEWQRLRPDARTVLINAGPQMYPDLPHVAPDAQQAVGLAFDHLWQLGHRSIGFLSAPISLMSDEDRYQHYLSLCDRRRIEPRPIFSDLQGEAIRNRIVTELQEPDPPTAVITNSDWSAHYVYLAVRDLGLRIGVDLSVVGHDDLDTSQLLEPALSTLAVDRRELGRQIFARLGAADDSAFAGPVWLIARASSGPPP</sequence>
<evidence type="ECO:0000313" key="6">
    <source>
        <dbReference type="EMBL" id="SDT39174.1"/>
    </source>
</evidence>
<dbReference type="GO" id="GO:0003700">
    <property type="term" value="F:DNA-binding transcription factor activity"/>
    <property type="evidence" value="ECO:0007669"/>
    <property type="project" value="TreeGrafter"/>
</dbReference>
<keyword evidence="7" id="KW-1185">Reference proteome</keyword>
<feature type="domain" description="HTH lacI-type" evidence="5">
    <location>
        <begin position="13"/>
        <end position="67"/>
    </location>
</feature>
<dbReference type="PANTHER" id="PTHR30146:SF148">
    <property type="entry name" value="HTH-TYPE TRANSCRIPTIONAL REPRESSOR PURR-RELATED"/>
    <property type="match status" value="1"/>
</dbReference>
<dbReference type="InterPro" id="IPR000843">
    <property type="entry name" value="HTH_LacI"/>
</dbReference>
<dbReference type="InterPro" id="IPR001761">
    <property type="entry name" value="Peripla_BP/Lac1_sug-bd_dom"/>
</dbReference>
<dbReference type="InterPro" id="IPR028082">
    <property type="entry name" value="Peripla_BP_I"/>
</dbReference>
<dbReference type="Proteomes" id="UP000199103">
    <property type="component" value="Chromosome I"/>
</dbReference>
<dbReference type="PANTHER" id="PTHR30146">
    <property type="entry name" value="LACI-RELATED TRANSCRIPTIONAL REPRESSOR"/>
    <property type="match status" value="1"/>
</dbReference>
<dbReference type="CDD" id="cd06267">
    <property type="entry name" value="PBP1_LacI_sugar_binding-like"/>
    <property type="match status" value="1"/>
</dbReference>
<dbReference type="PROSITE" id="PS50932">
    <property type="entry name" value="HTH_LACI_2"/>
    <property type="match status" value="1"/>
</dbReference>
<dbReference type="SMART" id="SM00354">
    <property type="entry name" value="HTH_LACI"/>
    <property type="match status" value="1"/>
</dbReference>
<accession>A0A1H1ZZN0</accession>
<dbReference type="Gene3D" id="3.40.50.2300">
    <property type="match status" value="2"/>
</dbReference>
<protein>
    <submittedName>
        <fullName evidence="6">LacI family transcriptional regulator</fullName>
    </submittedName>
</protein>
<evidence type="ECO:0000313" key="7">
    <source>
        <dbReference type="Proteomes" id="UP000199103"/>
    </source>
</evidence>
<evidence type="ECO:0000256" key="4">
    <source>
        <dbReference type="ARBA" id="ARBA00023163"/>
    </source>
</evidence>
<dbReference type="GO" id="GO:0000976">
    <property type="term" value="F:transcription cis-regulatory region binding"/>
    <property type="evidence" value="ECO:0007669"/>
    <property type="project" value="TreeGrafter"/>
</dbReference>
<dbReference type="Pfam" id="PF00356">
    <property type="entry name" value="LacI"/>
    <property type="match status" value="1"/>
</dbReference>
<dbReference type="STRING" id="630515.SAMN04489812_5568"/>
<dbReference type="SUPFAM" id="SSF47413">
    <property type="entry name" value="lambda repressor-like DNA-binding domains"/>
    <property type="match status" value="1"/>
</dbReference>
<dbReference type="CDD" id="cd01392">
    <property type="entry name" value="HTH_LacI"/>
    <property type="match status" value="1"/>
</dbReference>
<dbReference type="EMBL" id="LT629772">
    <property type="protein sequence ID" value="SDT39174.1"/>
    <property type="molecule type" value="Genomic_DNA"/>
</dbReference>
<dbReference type="Pfam" id="PF00532">
    <property type="entry name" value="Peripla_BP_1"/>
    <property type="match status" value="1"/>
</dbReference>
<keyword evidence="1" id="KW-0678">Repressor</keyword>
<name>A0A1H1ZZN0_9ACTN</name>
<evidence type="ECO:0000256" key="2">
    <source>
        <dbReference type="ARBA" id="ARBA00023015"/>
    </source>
</evidence>